<dbReference type="InterPro" id="IPR001309">
    <property type="entry name" value="Pept_C14_p20"/>
</dbReference>
<protein>
    <submittedName>
        <fullName evidence="3">Periplasmic peptidase, caspase family</fullName>
    </submittedName>
</protein>
<evidence type="ECO:0000313" key="3">
    <source>
        <dbReference type="EMBL" id="EHP29304.1"/>
    </source>
</evidence>
<dbReference type="SUPFAM" id="SSF52129">
    <property type="entry name" value="Caspase-like"/>
    <property type="match status" value="1"/>
</dbReference>
<dbReference type="Pfam" id="PF00656">
    <property type="entry name" value="Peptidase_C14"/>
    <property type="match status" value="1"/>
</dbReference>
<name>B6BMB8_SULGG</name>
<comment type="caution">
    <text evidence="3">The sequence shown here is derived from an EMBL/GenBank/DDBJ whole genome shotgun (WGS) entry which is preliminary data.</text>
</comment>
<dbReference type="STRING" id="929558.SMGD1_0777"/>
<accession>B6BMB8</accession>
<dbReference type="PROSITE" id="PS50208">
    <property type="entry name" value="CASPASE_P20"/>
    <property type="match status" value="1"/>
</dbReference>
<dbReference type="OrthoDB" id="9768004at2"/>
<dbReference type="HOGENOM" id="CLU_618094_0_0_7"/>
<dbReference type="InterPro" id="IPR011600">
    <property type="entry name" value="Pept_C14_caspase"/>
</dbReference>
<evidence type="ECO:0000256" key="1">
    <source>
        <dbReference type="ARBA" id="ARBA00010134"/>
    </source>
</evidence>
<dbReference type="Proteomes" id="UP000006431">
    <property type="component" value="Unassembled WGS sequence"/>
</dbReference>
<dbReference type="eggNOG" id="COG4249">
    <property type="taxonomic scope" value="Bacteria"/>
</dbReference>
<feature type="domain" description="Caspase family p20" evidence="2">
    <location>
        <begin position="29"/>
        <end position="161"/>
    </location>
</feature>
<gene>
    <name evidence="3" type="ORF">SMGD1_0777</name>
</gene>
<dbReference type="SMART" id="SM00115">
    <property type="entry name" value="CASc"/>
    <property type="match status" value="1"/>
</dbReference>
<keyword evidence="4" id="KW-1185">Reference proteome</keyword>
<proteinExistence type="inferred from homology"/>
<reference evidence="3 4" key="1">
    <citation type="journal article" date="2012" name="Proc. Natl. Acad. Sci. U.S.A.">
        <title>Genome and physiology of a model Epsilonproteobacterium responsible for sulfide detoxification in marine oxygen depletion zones.</title>
        <authorList>
            <person name="Grote J."/>
            <person name="Schott T."/>
            <person name="Bruckner C.G."/>
            <person name="Glockner F.O."/>
            <person name="Jost G."/>
            <person name="Teeling H."/>
            <person name="Labrenz M."/>
            <person name="Jurgens K."/>
        </authorList>
    </citation>
    <scope>NUCLEOTIDE SEQUENCE [LARGE SCALE GENOMIC DNA]</scope>
    <source>
        <strain evidence="3 4">GD1</strain>
    </source>
</reference>
<sequence length="443" mass="50616">MKNIVILILIFTVVLSANSDRALKMMKIEQRVALVIGNNNYDSDRLSKLKNPINDAKAMRDKLKTLGFQVYYGENLKVRDMDKELRSFSSKLRNGGVGLFFFAGHGVESQGKNYLMGKDSNLVDKLDIAYESLELDKVIEAMKNSGNRLSIVLLDACRNDPFSRSGGGGLAKVDNAKGMFIAYATSPGDVASDGSGKHGVFTEEILNHIDSEGVPIGRMFKKVKRGVYTKTNETQRPWTYDDIIGDFFFKLPDSNVNTRTDIFLNEQKIEEPKKVIQEETLKKQKSEIQPKVVKKEIKDSIPDSYNIGGKYLNNLTFDGVVKKFGNDYELIDHNQYSWEIKYKELGLSFYYKYNDNRKKIISIHITSPYMLKTNAGIVLNQSTMQDVYNFYGKISWLASRGSDYWWSEHAGIAYYIERDKSIKQFPVDKEKHIKKKIVKIVIR</sequence>
<dbReference type="PATRIC" id="fig|929558.5.peg.776"/>
<evidence type="ECO:0000313" key="4">
    <source>
        <dbReference type="Proteomes" id="UP000006431"/>
    </source>
</evidence>
<organism evidence="3 4">
    <name type="scientific">Sulfurimonas gotlandica (strain DSM 19862 / JCM 16533 / GD1)</name>
    <dbReference type="NCBI Taxonomy" id="929558"/>
    <lineage>
        <taxon>Bacteria</taxon>
        <taxon>Pseudomonadati</taxon>
        <taxon>Campylobacterota</taxon>
        <taxon>Epsilonproteobacteria</taxon>
        <taxon>Campylobacterales</taxon>
        <taxon>Sulfurimonadaceae</taxon>
        <taxon>Sulfurimonas</taxon>
    </lineage>
</organism>
<evidence type="ECO:0000259" key="2">
    <source>
        <dbReference type="PROSITE" id="PS50208"/>
    </source>
</evidence>
<dbReference type="InterPro" id="IPR029030">
    <property type="entry name" value="Caspase-like_dom_sf"/>
</dbReference>
<dbReference type="Gene3D" id="3.40.50.1460">
    <property type="match status" value="1"/>
</dbReference>
<dbReference type="EMBL" id="AFRZ01000001">
    <property type="protein sequence ID" value="EHP29304.1"/>
    <property type="molecule type" value="Genomic_DNA"/>
</dbReference>
<accession>H1FWR3</accession>
<dbReference type="PANTHER" id="PTHR22576:SF37">
    <property type="entry name" value="MUCOSA-ASSOCIATED LYMPHOID TISSUE LYMPHOMA TRANSLOCATION PROTEIN 1"/>
    <property type="match status" value="1"/>
</dbReference>
<dbReference type="PANTHER" id="PTHR22576">
    <property type="entry name" value="MUCOSA ASSOCIATED LYMPHOID TISSUE LYMPHOMA TRANSLOCATION PROTEIN 1/PARACASPASE"/>
    <property type="match status" value="1"/>
</dbReference>
<dbReference type="RefSeq" id="WP_008339156.1">
    <property type="nucleotide sequence ID" value="NZ_AFRZ01000001.1"/>
</dbReference>
<dbReference type="AlphaFoldDB" id="B6BMB8"/>
<dbReference type="GO" id="GO:0004197">
    <property type="term" value="F:cysteine-type endopeptidase activity"/>
    <property type="evidence" value="ECO:0007669"/>
    <property type="project" value="InterPro"/>
</dbReference>
<dbReference type="InterPro" id="IPR052039">
    <property type="entry name" value="Caspase-related_regulators"/>
</dbReference>
<comment type="similarity">
    <text evidence="1">Belongs to the peptidase C14A family.</text>
</comment>
<dbReference type="InterPro" id="IPR015917">
    <property type="entry name" value="Pept_C14A"/>
</dbReference>
<dbReference type="GO" id="GO:0006508">
    <property type="term" value="P:proteolysis"/>
    <property type="evidence" value="ECO:0007669"/>
    <property type="project" value="InterPro"/>
</dbReference>